<keyword evidence="7" id="KW-0282">Flagellum</keyword>
<organism evidence="7 8">
    <name type="scientific">Thermanaerovibrio acidaminovorans (strain ATCC 49978 / DSM 6589 / Su883)</name>
    <name type="common">Selenomonas acidaminovorans</name>
    <dbReference type="NCBI Taxonomy" id="525903"/>
    <lineage>
        <taxon>Bacteria</taxon>
        <taxon>Thermotogati</taxon>
        <taxon>Synergistota</taxon>
        <taxon>Synergistia</taxon>
        <taxon>Synergistales</taxon>
        <taxon>Synergistaceae</taxon>
        <taxon>Thermanaerovibrio</taxon>
    </lineage>
</organism>
<accession>D1B9E9</accession>
<dbReference type="eggNOG" id="COG1344">
    <property type="taxonomic scope" value="Bacteria"/>
</dbReference>
<keyword evidence="7" id="KW-0969">Cilium</keyword>
<dbReference type="KEGG" id="tai:Taci_0666"/>
<dbReference type="Pfam" id="PF00669">
    <property type="entry name" value="Flagellin_N"/>
    <property type="match status" value="1"/>
</dbReference>
<evidence type="ECO:0000256" key="4">
    <source>
        <dbReference type="SAM" id="MobiDB-lite"/>
    </source>
</evidence>
<sequence length="1008" mass="109515">MLQRVTNSMMHGMLLSDMQSNLAKMLEIQKQLATQKKFSRPSDNPIDVTRSLSMDTTITENVQYRRNLDDALTWLNNTETAFDQITSVYQQVRQLAVYAGDGGLVDVDMGAIAEQLYQLQEEMRNAANYEVEGRFLLSGLSTGVRPFVRDSSGRVVYKGSTMPVYFEMERQQLGRVSFTGRDVFQVNEKKYTLRSFEVPLDFTWKGRDEIIQLQVGDQVVKARLSERWQDEKLDNVADSTDYDRFREASELEGYSLDDVAKALNDSIEMGDLKRLVSVSVEKDTAKGVQRLVIRSHNGLPVRLTSWPETDIPKLSQGVRGVDVPLAPPFVADASSTLTVDFGNGVTHDVAVAGKTLSQIADELMKVPGLWAERKTDGTNEWLLVVSRDPSRSFSIRSTGNVATDVFGSDTVLSSEVQKNVDHSHIDLVRLLGMETSLKSTEVSPTWNVDTTASPLHWKFMAGGKRGELFINGDPDLTMEELAQRINAVMGEWVEAVVELDEPDGASPSPDPLGNSGSNAEEATKRLILRTRDGSPLVVYDGERAGANYASQLGVDTSVRGAGPLTYPSDGAGPFDENMPALVEVRVGDETYTVKLCRLRHDTGEKVAEAIVAQVNQMAGERLLDVDSLSSSDDFAILSLTGQPVSIVDRGYGDPAYGQYTGGVAIQLGIASGVTGGGVPGNTAAGADGTVRISSLGRWVDVPVLATDDVKSFLDRARDLAGDWLDLSYFDPSLSNPPGGTNVSFSISAKDGSPVSIFDLSGSASSVFNMGTGLSGSSLGAWTPVAGDVLTISVNGVTHSIDLYDESKGQPIVSNLDELADLINARFQGQDLVAQTVDMGGGSKRLVITSPRGYVVNVDESAMSAGTQLGLNGTSPSRGGYGPFNQRVQVRTLGNQTKQDFFGVMDDLINAVRNEDRRGISDHLLKKVTDWGDNLLRCRTECGALINRYENTQARLKQNNVNLTELQSKISDVDLAEAATQFQMAQAVYQASLAVIARIIQPTLVDFLR</sequence>
<proteinExistence type="inferred from homology"/>
<dbReference type="GO" id="GO:0071973">
    <property type="term" value="P:bacterial-type flagellum-dependent cell motility"/>
    <property type="evidence" value="ECO:0007669"/>
    <property type="project" value="InterPro"/>
</dbReference>
<dbReference type="OrthoDB" id="9758307at2"/>
<dbReference type="EMBL" id="CP001818">
    <property type="protein sequence ID" value="ACZ18902.1"/>
    <property type="molecule type" value="Genomic_DNA"/>
</dbReference>
<evidence type="ECO:0000313" key="7">
    <source>
        <dbReference type="EMBL" id="ACZ18902.1"/>
    </source>
</evidence>
<dbReference type="GO" id="GO:0009424">
    <property type="term" value="C:bacterial-type flagellum hook"/>
    <property type="evidence" value="ECO:0007669"/>
    <property type="project" value="InterPro"/>
</dbReference>
<dbReference type="InterPro" id="IPR001492">
    <property type="entry name" value="Flagellin"/>
</dbReference>
<evidence type="ECO:0000259" key="6">
    <source>
        <dbReference type="Pfam" id="PF00700"/>
    </source>
</evidence>
<dbReference type="Proteomes" id="UP000002030">
    <property type="component" value="Chromosome"/>
</dbReference>
<keyword evidence="3" id="KW-0975">Bacterial flagellum</keyword>
<dbReference type="PANTHER" id="PTHR42792">
    <property type="entry name" value="FLAGELLIN"/>
    <property type="match status" value="1"/>
</dbReference>
<dbReference type="InterPro" id="IPR046358">
    <property type="entry name" value="Flagellin_C"/>
</dbReference>
<dbReference type="PANTHER" id="PTHR42792:SF1">
    <property type="entry name" value="FLAGELLAR HOOK-ASSOCIATED PROTEIN 3"/>
    <property type="match status" value="1"/>
</dbReference>
<feature type="region of interest" description="Disordered" evidence="4">
    <location>
        <begin position="501"/>
        <end position="520"/>
    </location>
</feature>
<name>D1B9E9_THEAS</name>
<evidence type="ECO:0000259" key="5">
    <source>
        <dbReference type="Pfam" id="PF00669"/>
    </source>
</evidence>
<reference evidence="7 8" key="1">
    <citation type="journal article" date="2009" name="Stand. Genomic Sci.">
        <title>Complete genome sequence of Thermanaerovibrio acidaminovorans type strain (Su883).</title>
        <authorList>
            <person name="Chovatia M."/>
            <person name="Sikorski J."/>
            <person name="Schroder M."/>
            <person name="Lapidus A."/>
            <person name="Nolan M."/>
            <person name="Tice H."/>
            <person name="Glavina Del Rio T."/>
            <person name="Copeland A."/>
            <person name="Cheng J.F."/>
            <person name="Lucas S."/>
            <person name="Chen F."/>
            <person name="Bruce D."/>
            <person name="Goodwin L."/>
            <person name="Pitluck S."/>
            <person name="Ivanova N."/>
            <person name="Mavromatis K."/>
            <person name="Ovchinnikova G."/>
            <person name="Pati A."/>
            <person name="Chen A."/>
            <person name="Palaniappan K."/>
            <person name="Land M."/>
            <person name="Hauser L."/>
            <person name="Chang Y.J."/>
            <person name="Jeffries C.D."/>
            <person name="Chain P."/>
            <person name="Saunders E."/>
            <person name="Detter J.C."/>
            <person name="Brettin T."/>
            <person name="Rohde M."/>
            <person name="Goker M."/>
            <person name="Spring S."/>
            <person name="Bristow J."/>
            <person name="Markowitz V."/>
            <person name="Hugenholtz P."/>
            <person name="Kyrpides N.C."/>
            <person name="Klenk H.P."/>
            <person name="Eisen J.A."/>
        </authorList>
    </citation>
    <scope>NUCLEOTIDE SEQUENCE [LARGE SCALE GENOMIC DNA]</scope>
    <source>
        <strain evidence="8">ATCC 49978 / DSM 6589 / Su883</strain>
    </source>
</reference>
<dbReference type="NCBIfam" id="TIGR02550">
    <property type="entry name" value="flagell_flgL"/>
    <property type="match status" value="1"/>
</dbReference>
<comment type="similarity">
    <text evidence="2">Belongs to the bacterial flagellin family.</text>
</comment>
<dbReference type="STRING" id="525903.Taci_0666"/>
<feature type="domain" description="Flagellin C-terminal" evidence="6">
    <location>
        <begin position="931"/>
        <end position="1007"/>
    </location>
</feature>
<dbReference type="AlphaFoldDB" id="D1B9E9"/>
<evidence type="ECO:0000256" key="2">
    <source>
        <dbReference type="ARBA" id="ARBA00005709"/>
    </source>
</evidence>
<evidence type="ECO:0000313" key="8">
    <source>
        <dbReference type="Proteomes" id="UP000002030"/>
    </source>
</evidence>
<feature type="domain" description="Flagellin N-terminal" evidence="5">
    <location>
        <begin position="8"/>
        <end position="141"/>
    </location>
</feature>
<dbReference type="PATRIC" id="fig|525903.6.peg.672"/>
<keyword evidence="8" id="KW-1185">Reference proteome</keyword>
<dbReference type="RefSeq" id="WP_012869418.1">
    <property type="nucleotide sequence ID" value="NC_013522.1"/>
</dbReference>
<comment type="subcellular location">
    <subcellularLocation>
        <location evidence="1">Bacterial flagellum</location>
    </subcellularLocation>
</comment>
<dbReference type="HOGENOM" id="CLU_304813_0_0_0"/>
<dbReference type="EnsemblBacteria" id="ACZ18902">
    <property type="protein sequence ID" value="ACZ18902"/>
    <property type="gene ID" value="Taci_0666"/>
</dbReference>
<dbReference type="Gene3D" id="1.20.1330.10">
    <property type="entry name" value="f41 fragment of flagellin, N-terminal domain"/>
    <property type="match status" value="2"/>
</dbReference>
<dbReference type="Pfam" id="PF00700">
    <property type="entry name" value="Flagellin_C"/>
    <property type="match status" value="1"/>
</dbReference>
<dbReference type="GO" id="GO:0005198">
    <property type="term" value="F:structural molecule activity"/>
    <property type="evidence" value="ECO:0007669"/>
    <property type="project" value="InterPro"/>
</dbReference>
<dbReference type="InterPro" id="IPR001029">
    <property type="entry name" value="Flagellin_N"/>
</dbReference>
<evidence type="ECO:0000256" key="1">
    <source>
        <dbReference type="ARBA" id="ARBA00004365"/>
    </source>
</evidence>
<gene>
    <name evidence="7" type="ordered locus">Taci_0666</name>
</gene>
<protein>
    <submittedName>
        <fullName evidence="7">Flagellin domain protein</fullName>
    </submittedName>
</protein>
<dbReference type="SUPFAM" id="SSF64518">
    <property type="entry name" value="Phase 1 flagellin"/>
    <property type="match status" value="2"/>
</dbReference>
<keyword evidence="7" id="KW-0966">Cell projection</keyword>
<evidence type="ECO:0000256" key="3">
    <source>
        <dbReference type="ARBA" id="ARBA00023143"/>
    </source>
</evidence>
<dbReference type="InterPro" id="IPR013384">
    <property type="entry name" value="Flagell_FlgL"/>
</dbReference>